<comment type="caution">
    <text evidence="2">The sequence shown here is derived from an EMBL/GenBank/DDBJ whole genome shotgun (WGS) entry which is preliminary data.</text>
</comment>
<proteinExistence type="predicted"/>
<organism evidence="2 3">
    <name type="scientific">Amblyomma americanum</name>
    <name type="common">Lone star tick</name>
    <dbReference type="NCBI Taxonomy" id="6943"/>
    <lineage>
        <taxon>Eukaryota</taxon>
        <taxon>Metazoa</taxon>
        <taxon>Ecdysozoa</taxon>
        <taxon>Arthropoda</taxon>
        <taxon>Chelicerata</taxon>
        <taxon>Arachnida</taxon>
        <taxon>Acari</taxon>
        <taxon>Parasitiformes</taxon>
        <taxon>Ixodida</taxon>
        <taxon>Ixodoidea</taxon>
        <taxon>Ixodidae</taxon>
        <taxon>Amblyomminae</taxon>
        <taxon>Amblyomma</taxon>
    </lineage>
</organism>
<accession>A0AAQ4F6X8</accession>
<sequence length="225" mass="24580">MDVFEEGRFPFGTDCSGGRGRAFCVSGRCQKFSDEGTPLDEESATPRALQRRRRRRRIKRNASTFGNGTTFAAVEEGDVRWGAAEKQRPPTSVPETNHTAEPPHPWKVHMSDCSLPCGGGTHNVTVQCEAPGTYPNASHCGQSQRPALKTGPLACNAEPCTGRWHMEPWGTCTHGSLQSRLVVCVEPLEVRAPADITAERRERHAAATTVTARLHVTLVVQVNLP</sequence>
<gene>
    <name evidence="2" type="ORF">V5799_016027</name>
</gene>
<evidence type="ECO:0000313" key="3">
    <source>
        <dbReference type="Proteomes" id="UP001321473"/>
    </source>
</evidence>
<keyword evidence="3" id="KW-1185">Reference proteome</keyword>
<feature type="region of interest" description="Disordered" evidence="1">
    <location>
        <begin position="83"/>
        <end position="105"/>
    </location>
</feature>
<reference evidence="2 3" key="1">
    <citation type="journal article" date="2023" name="Arcadia Sci">
        <title>De novo assembly of a long-read Amblyomma americanum tick genome.</title>
        <authorList>
            <person name="Chou S."/>
            <person name="Poskanzer K.E."/>
            <person name="Rollins M."/>
            <person name="Thuy-Boun P.S."/>
        </authorList>
    </citation>
    <scope>NUCLEOTIDE SEQUENCE [LARGE SCALE GENOMIC DNA]</scope>
    <source>
        <strain evidence="2">F_SG_1</strain>
        <tissue evidence="2">Salivary glands</tissue>
    </source>
</reference>
<evidence type="ECO:0000256" key="1">
    <source>
        <dbReference type="SAM" id="MobiDB-lite"/>
    </source>
</evidence>
<dbReference type="EMBL" id="JARKHS020006445">
    <property type="protein sequence ID" value="KAK8782633.1"/>
    <property type="molecule type" value="Genomic_DNA"/>
</dbReference>
<name>A0AAQ4F6X8_AMBAM</name>
<dbReference type="Proteomes" id="UP001321473">
    <property type="component" value="Unassembled WGS sequence"/>
</dbReference>
<evidence type="ECO:0000313" key="2">
    <source>
        <dbReference type="EMBL" id="KAK8782633.1"/>
    </source>
</evidence>
<feature type="region of interest" description="Disordered" evidence="1">
    <location>
        <begin position="33"/>
        <end position="63"/>
    </location>
</feature>
<protein>
    <submittedName>
        <fullName evidence="2">Uncharacterized protein</fullName>
    </submittedName>
</protein>
<feature type="compositionally biased region" description="Basic residues" evidence="1">
    <location>
        <begin position="49"/>
        <end position="60"/>
    </location>
</feature>
<dbReference type="AlphaFoldDB" id="A0AAQ4F6X8"/>
<feature type="compositionally biased region" description="Polar residues" evidence="1">
    <location>
        <begin position="89"/>
        <end position="99"/>
    </location>
</feature>